<name>A0ABS8QG42_9BACI</name>
<reference evidence="2 3" key="1">
    <citation type="journal article" date="2023" name="Antonie Van Leeuwenhoek">
        <title>Unveiling the genomic potential of a novel thermostable glycoside hydrolases producing Neobacillus sedimentimangrovi UE25.</title>
        <authorList>
            <person name="Ejaz U."/>
            <person name="Saleem F."/>
            <person name="Rashid R."/>
            <person name="Hasan K.A."/>
            <person name="Syed M.N."/>
            <person name="Sohail M."/>
        </authorList>
    </citation>
    <scope>NUCLEOTIDE SEQUENCE [LARGE SCALE GENOMIC DNA]</scope>
    <source>
        <strain evidence="2 3">UE25</strain>
    </source>
</reference>
<accession>A0ABS8QG42</accession>
<dbReference type="NCBIfam" id="NF041013">
    <property type="entry name" value="T4P_ComGE"/>
    <property type="match status" value="1"/>
</dbReference>
<proteinExistence type="predicted"/>
<dbReference type="InterPro" id="IPR053468">
    <property type="entry name" value="ComGE-like"/>
</dbReference>
<evidence type="ECO:0000313" key="2">
    <source>
        <dbReference type="EMBL" id="MCD4838192.1"/>
    </source>
</evidence>
<evidence type="ECO:0008006" key="4">
    <source>
        <dbReference type="Google" id="ProtNLM"/>
    </source>
</evidence>
<evidence type="ECO:0000256" key="1">
    <source>
        <dbReference type="SAM" id="Phobius"/>
    </source>
</evidence>
<sequence length="111" mass="13156">MLQSNKGFFLLELLLSLSIIFMISLYFIPLWINLKEQSKKLEIENKLRQIVYEELQAKIMDDQLPQNYRISENGVEFNVYWRESSGLMEVCVRVENHPLYPVTKEICGLLE</sequence>
<organism evidence="2 3">
    <name type="scientific">Neobacillus sedimentimangrovi</name>
    <dbReference type="NCBI Taxonomy" id="2699460"/>
    <lineage>
        <taxon>Bacteria</taxon>
        <taxon>Bacillati</taxon>
        <taxon>Bacillota</taxon>
        <taxon>Bacilli</taxon>
        <taxon>Bacillales</taxon>
        <taxon>Bacillaceae</taxon>
        <taxon>Neobacillus</taxon>
    </lineage>
</organism>
<feature type="transmembrane region" description="Helical" evidence="1">
    <location>
        <begin position="7"/>
        <end position="32"/>
    </location>
</feature>
<dbReference type="Proteomes" id="UP001162836">
    <property type="component" value="Unassembled WGS sequence"/>
</dbReference>
<gene>
    <name evidence="2" type="ORF">LRS37_04755</name>
</gene>
<dbReference type="RefSeq" id="WP_231314403.1">
    <property type="nucleotide sequence ID" value="NZ_JAJODE010000008.1"/>
</dbReference>
<protein>
    <recommendedName>
        <fullName evidence="4">Type II secretion system protein</fullName>
    </recommendedName>
</protein>
<keyword evidence="1" id="KW-0472">Membrane</keyword>
<keyword evidence="1" id="KW-0812">Transmembrane</keyword>
<comment type="caution">
    <text evidence="2">The sequence shown here is derived from an EMBL/GenBank/DDBJ whole genome shotgun (WGS) entry which is preliminary data.</text>
</comment>
<keyword evidence="1" id="KW-1133">Transmembrane helix</keyword>
<evidence type="ECO:0000313" key="3">
    <source>
        <dbReference type="Proteomes" id="UP001162836"/>
    </source>
</evidence>
<dbReference type="EMBL" id="JAJODE010000008">
    <property type="protein sequence ID" value="MCD4838192.1"/>
    <property type="molecule type" value="Genomic_DNA"/>
</dbReference>
<keyword evidence="3" id="KW-1185">Reference proteome</keyword>